<comment type="caution">
    <text evidence="7">The sequence shown here is derived from an EMBL/GenBank/DDBJ whole genome shotgun (WGS) entry which is preliminary data.</text>
</comment>
<evidence type="ECO:0000313" key="8">
    <source>
        <dbReference type="Proteomes" id="UP000315103"/>
    </source>
</evidence>
<keyword evidence="4 6" id="KW-0732">Signal</keyword>
<dbReference type="RefSeq" id="WP_145287443.1">
    <property type="nucleotide sequence ID" value="NZ_VMSJ01000002.1"/>
</dbReference>
<proteinExistence type="inferred from homology"/>
<dbReference type="Proteomes" id="UP000315103">
    <property type="component" value="Unassembled WGS sequence"/>
</dbReference>
<evidence type="ECO:0000256" key="4">
    <source>
        <dbReference type="ARBA" id="ARBA00022729"/>
    </source>
</evidence>
<dbReference type="AlphaFoldDB" id="A0A558AUV3"/>
<feature type="binding site" evidence="5">
    <location>
        <position position="142"/>
    </location>
    <ligand>
        <name>molybdate</name>
        <dbReference type="ChEBI" id="CHEBI:36264"/>
    </ligand>
</feature>
<dbReference type="CDD" id="cd13537">
    <property type="entry name" value="PBP2_YvgL_like"/>
    <property type="match status" value="1"/>
</dbReference>
<keyword evidence="2 5" id="KW-0500">Molybdenum</keyword>
<evidence type="ECO:0000256" key="6">
    <source>
        <dbReference type="SAM" id="SignalP"/>
    </source>
</evidence>
<evidence type="ECO:0000256" key="3">
    <source>
        <dbReference type="ARBA" id="ARBA00022723"/>
    </source>
</evidence>
<evidence type="ECO:0000256" key="1">
    <source>
        <dbReference type="ARBA" id="ARBA00009175"/>
    </source>
</evidence>
<dbReference type="GO" id="GO:0046872">
    <property type="term" value="F:metal ion binding"/>
    <property type="evidence" value="ECO:0007669"/>
    <property type="project" value="UniProtKB-KW"/>
</dbReference>
<dbReference type="Gene3D" id="3.40.190.10">
    <property type="entry name" value="Periplasmic binding protein-like II"/>
    <property type="match status" value="2"/>
</dbReference>
<dbReference type="GO" id="GO:0030973">
    <property type="term" value="F:molybdate ion binding"/>
    <property type="evidence" value="ECO:0007669"/>
    <property type="project" value="UniProtKB-ARBA"/>
</dbReference>
<reference evidence="7 8" key="1">
    <citation type="submission" date="2019-07" db="EMBL/GenBank/DDBJ databases">
        <title>Salinicoccus cyprini sp. nov., isolated from gastro-intestinal tract of mirror carp, Cyprinus carpio var. specularis, collected from Gobind Sagar Reservoir, Himachal Pradesh, India.</title>
        <authorList>
            <person name="Talwar C."/>
            <person name="Singh A.K."/>
            <person name="Lal R."/>
            <person name="Negi R.K."/>
        </authorList>
    </citation>
    <scope>NUCLEOTIDE SEQUENCE [LARGE SCALE GENOMIC DNA]</scope>
    <source>
        <strain evidence="7 8">CT19</strain>
    </source>
</reference>
<dbReference type="Pfam" id="PF13531">
    <property type="entry name" value="SBP_bac_11"/>
    <property type="match status" value="1"/>
</dbReference>
<dbReference type="InterPro" id="IPR005950">
    <property type="entry name" value="ModA"/>
</dbReference>
<evidence type="ECO:0000313" key="7">
    <source>
        <dbReference type="EMBL" id="TVT28028.1"/>
    </source>
</evidence>
<dbReference type="InterPro" id="IPR050682">
    <property type="entry name" value="ModA/WtpA"/>
</dbReference>
<feature type="signal peptide" evidence="6">
    <location>
        <begin position="1"/>
        <end position="21"/>
    </location>
</feature>
<evidence type="ECO:0000256" key="5">
    <source>
        <dbReference type="PIRSR" id="PIRSR004846-1"/>
    </source>
</evidence>
<dbReference type="InterPro" id="IPR041879">
    <property type="entry name" value="YvgL-like_PBP2"/>
</dbReference>
<dbReference type="GO" id="GO:0015689">
    <property type="term" value="P:molybdate ion transport"/>
    <property type="evidence" value="ECO:0007669"/>
    <property type="project" value="InterPro"/>
</dbReference>
<dbReference type="OrthoDB" id="9785015at2"/>
<feature type="binding site" evidence="5">
    <location>
        <position position="187"/>
    </location>
    <ligand>
        <name>molybdate</name>
        <dbReference type="ChEBI" id="CHEBI:36264"/>
    </ligand>
</feature>
<feature type="binding site" evidence="5">
    <location>
        <position position="169"/>
    </location>
    <ligand>
        <name>molybdate</name>
        <dbReference type="ChEBI" id="CHEBI:36264"/>
    </ligand>
</feature>
<accession>A0A558AUV3</accession>
<evidence type="ECO:0000256" key="2">
    <source>
        <dbReference type="ARBA" id="ARBA00022505"/>
    </source>
</evidence>
<feature type="chain" id="PRO_5022137434" evidence="6">
    <location>
        <begin position="22"/>
        <end position="251"/>
    </location>
</feature>
<dbReference type="NCBIfam" id="TIGR01256">
    <property type="entry name" value="modA"/>
    <property type="match status" value="1"/>
</dbReference>
<dbReference type="EMBL" id="VMSJ01000002">
    <property type="protein sequence ID" value="TVT28028.1"/>
    <property type="molecule type" value="Genomic_DNA"/>
</dbReference>
<dbReference type="PANTHER" id="PTHR30632:SF0">
    <property type="entry name" value="SULFATE-BINDING PROTEIN"/>
    <property type="match status" value="1"/>
</dbReference>
<keyword evidence="3 5" id="KW-0479">Metal-binding</keyword>
<name>A0A558AUV3_9STAP</name>
<dbReference type="GO" id="GO:1901359">
    <property type="term" value="F:tungstate binding"/>
    <property type="evidence" value="ECO:0007669"/>
    <property type="project" value="UniProtKB-ARBA"/>
</dbReference>
<protein>
    <submittedName>
        <fullName evidence="7">Molybdate ABC transporter substrate-binding protein</fullName>
    </submittedName>
</protein>
<keyword evidence="8" id="KW-1185">Reference proteome</keyword>
<dbReference type="SUPFAM" id="SSF53850">
    <property type="entry name" value="Periplasmic binding protein-like II"/>
    <property type="match status" value="1"/>
</dbReference>
<organism evidence="7 8">
    <name type="scientific">Salinicoccus cyprini</name>
    <dbReference type="NCBI Taxonomy" id="2493691"/>
    <lineage>
        <taxon>Bacteria</taxon>
        <taxon>Bacillati</taxon>
        <taxon>Bacillota</taxon>
        <taxon>Bacilli</taxon>
        <taxon>Bacillales</taxon>
        <taxon>Staphylococcaceae</taxon>
        <taxon>Salinicoccus</taxon>
    </lineage>
</organism>
<dbReference type="PANTHER" id="PTHR30632">
    <property type="entry name" value="MOLYBDATE-BINDING PERIPLASMIC PROTEIN"/>
    <property type="match status" value="1"/>
</dbReference>
<gene>
    <name evidence="7" type="primary">modA</name>
    <name evidence="7" type="ORF">FO441_06325</name>
</gene>
<comment type="similarity">
    <text evidence="1">Belongs to the bacterial solute-binding protein ModA family.</text>
</comment>
<feature type="binding site" evidence="5">
    <location>
        <position position="64"/>
    </location>
    <ligand>
        <name>molybdate</name>
        <dbReference type="ChEBI" id="CHEBI:36264"/>
    </ligand>
</feature>
<dbReference type="PIRSF" id="PIRSF004846">
    <property type="entry name" value="ModA"/>
    <property type="match status" value="1"/>
</dbReference>
<sequence length="251" mass="27103">MRRIMLACMLIFMMLAGCSSASGEAEQSLTVSAAASLGDAMDEIKTFYEEANPEVSLSLNFGGSGTLQKQISQGAPVDLFISAAEDRFQILLDEGRMDDSAHTELLGNSLVLIVPEGNEEIAMDELDHVDTLSIGTPSTVPAGMYAKEALKSLGQFETLEGNIVYAKDVRQVLSYVETGNVDAGIVYRTDAVGSEKATITEEISPSLHTQINYPAGVLKDSQNHEAAMDFYKFLQSEAALKVFEDHGFTTQ</sequence>
<feature type="binding site" evidence="5">
    <location>
        <position position="36"/>
    </location>
    <ligand>
        <name>molybdate</name>
        <dbReference type="ChEBI" id="CHEBI:36264"/>
    </ligand>
</feature>
<dbReference type="PROSITE" id="PS51257">
    <property type="entry name" value="PROKAR_LIPOPROTEIN"/>
    <property type="match status" value="1"/>
</dbReference>
<dbReference type="FunFam" id="3.40.190.10:FF:000035">
    <property type="entry name" value="Molybdate ABC transporter substrate-binding protein"/>
    <property type="match status" value="1"/>
</dbReference>